<comment type="caution">
    <text evidence="8">The sequence shown here is derived from an EMBL/GenBank/DDBJ whole genome shotgun (WGS) entry which is preliminary data.</text>
</comment>
<evidence type="ECO:0000256" key="5">
    <source>
        <dbReference type="ARBA" id="ARBA00023237"/>
    </source>
</evidence>
<evidence type="ECO:0000256" key="3">
    <source>
        <dbReference type="ARBA" id="ARBA00022729"/>
    </source>
</evidence>
<feature type="domain" description="SusD-like N-terminal" evidence="7">
    <location>
        <begin position="67"/>
        <end position="224"/>
    </location>
</feature>
<dbReference type="RefSeq" id="WP_119348110.1">
    <property type="nucleotide sequence ID" value="NZ_QWET01000001.1"/>
</dbReference>
<dbReference type="EMBL" id="QWET01000001">
    <property type="protein sequence ID" value="RIH67086.1"/>
    <property type="molecule type" value="Genomic_DNA"/>
</dbReference>
<evidence type="ECO:0000256" key="4">
    <source>
        <dbReference type="ARBA" id="ARBA00023136"/>
    </source>
</evidence>
<evidence type="ECO:0000313" key="9">
    <source>
        <dbReference type="Proteomes" id="UP000266441"/>
    </source>
</evidence>
<dbReference type="InterPro" id="IPR011990">
    <property type="entry name" value="TPR-like_helical_dom_sf"/>
</dbReference>
<dbReference type="Pfam" id="PF07980">
    <property type="entry name" value="SusD_RagB"/>
    <property type="match status" value="1"/>
</dbReference>
<keyword evidence="9" id="KW-1185">Reference proteome</keyword>
<dbReference type="AlphaFoldDB" id="A0A399D6G8"/>
<protein>
    <submittedName>
        <fullName evidence="8">RagB/SusD family nutrient uptake outer membrane protein</fullName>
    </submittedName>
</protein>
<dbReference type="OrthoDB" id="5694214at2"/>
<reference evidence="8 9" key="1">
    <citation type="journal article" date="2015" name="Int. J. Syst. Evol. Microbiol.">
        <title>Mariniphaga sediminis sp. nov., isolated from coastal sediment.</title>
        <authorList>
            <person name="Wang F.Q."/>
            <person name="Shen Q.Y."/>
            <person name="Chen G.J."/>
            <person name="Du Z.J."/>
        </authorList>
    </citation>
    <scope>NUCLEOTIDE SEQUENCE [LARGE SCALE GENOMIC DNA]</scope>
    <source>
        <strain evidence="8 9">SY21</strain>
    </source>
</reference>
<dbReference type="InterPro" id="IPR012944">
    <property type="entry name" value="SusD_RagB_dom"/>
</dbReference>
<keyword evidence="4" id="KW-0472">Membrane</keyword>
<comment type="subcellular location">
    <subcellularLocation>
        <location evidence="1">Cell outer membrane</location>
    </subcellularLocation>
</comment>
<evidence type="ECO:0000259" key="6">
    <source>
        <dbReference type="Pfam" id="PF07980"/>
    </source>
</evidence>
<evidence type="ECO:0000313" key="8">
    <source>
        <dbReference type="EMBL" id="RIH67086.1"/>
    </source>
</evidence>
<evidence type="ECO:0000256" key="2">
    <source>
        <dbReference type="ARBA" id="ARBA00006275"/>
    </source>
</evidence>
<gene>
    <name evidence="8" type="ORF">D1164_01240</name>
</gene>
<dbReference type="Gene3D" id="1.25.40.390">
    <property type="match status" value="1"/>
</dbReference>
<dbReference type="PROSITE" id="PS51257">
    <property type="entry name" value="PROKAR_LIPOPROTEIN"/>
    <property type="match status" value="1"/>
</dbReference>
<sequence length="590" mass="67953">MKKQVLRITILSVLVLLITSSCEKFLKEEYVSGIGFSYYDSESGIEDLVKSAYVPLRAWGGTQEGLKLSNHGTDIWEYTNVSDGNEFHMYTSSLNPSNGNFYSIWGAFYQGISRCNIAISRIPKIEDVMDVLSTESGKNQRMGEVKFLRGYYYFMLVQMFGKIPLLIEENIGVMTEMSRAEVSDIYGAIISDLRFAAKYLPETQDQKARPTRSAAQHLLAKVYLTRGSAVSEERGQKSTDMDSAAYYADKVIEYKGELLDDFNDARRVDNEDNKENLFSVQYTSNKLYDGLGNRMHLFYTMQYMTVGGLGLSLDYGEAWVRLRPTDYLYDLFELKYDSRFYKSFKTIYFCNLESTIPKWTSNNAPSVDLVGQSKFGIGDTALLFSMNVNAKDSEIESKSYTWRPRNKFTNRVFPCYQYHLDPFRTAATDKYGTLDFKLMWLSETYLIAAEAYGRQGNYSKAVDYINVVRRRAAYKEGEAKPFQYVLDGGEPSELTSSAVTDMEISEDQINSLDKLRDFILEERARELCGDNERWFDLVRTETFFDRVVKYNKECSNAVRPYHKLRPIPQNHIDRLTNVGTIQEEQNEGYY</sequence>
<organism evidence="8 9">
    <name type="scientific">Mariniphaga sediminis</name>
    <dbReference type="NCBI Taxonomy" id="1628158"/>
    <lineage>
        <taxon>Bacteria</taxon>
        <taxon>Pseudomonadati</taxon>
        <taxon>Bacteroidota</taxon>
        <taxon>Bacteroidia</taxon>
        <taxon>Marinilabiliales</taxon>
        <taxon>Prolixibacteraceae</taxon>
        <taxon>Mariniphaga</taxon>
    </lineage>
</organism>
<name>A0A399D6G8_9BACT</name>
<keyword evidence="3" id="KW-0732">Signal</keyword>
<dbReference type="GO" id="GO:0009279">
    <property type="term" value="C:cell outer membrane"/>
    <property type="evidence" value="ECO:0007669"/>
    <property type="project" value="UniProtKB-SubCell"/>
</dbReference>
<proteinExistence type="inferred from homology"/>
<keyword evidence="5" id="KW-0998">Cell outer membrane</keyword>
<dbReference type="Proteomes" id="UP000266441">
    <property type="component" value="Unassembled WGS sequence"/>
</dbReference>
<evidence type="ECO:0000259" key="7">
    <source>
        <dbReference type="Pfam" id="PF14322"/>
    </source>
</evidence>
<evidence type="ECO:0000256" key="1">
    <source>
        <dbReference type="ARBA" id="ARBA00004442"/>
    </source>
</evidence>
<comment type="similarity">
    <text evidence="2">Belongs to the SusD family.</text>
</comment>
<dbReference type="InterPro" id="IPR033985">
    <property type="entry name" value="SusD-like_N"/>
</dbReference>
<feature type="domain" description="RagB/SusD" evidence="6">
    <location>
        <begin position="275"/>
        <end position="589"/>
    </location>
</feature>
<dbReference type="Pfam" id="PF14322">
    <property type="entry name" value="SusD-like_3"/>
    <property type="match status" value="1"/>
</dbReference>
<accession>A0A399D6G8</accession>
<dbReference type="SUPFAM" id="SSF48452">
    <property type="entry name" value="TPR-like"/>
    <property type="match status" value="1"/>
</dbReference>